<dbReference type="InterPro" id="IPR036983">
    <property type="entry name" value="AIM24_sf"/>
</dbReference>
<proteinExistence type="predicted"/>
<reference evidence="1 2" key="1">
    <citation type="submission" date="2019-03" db="EMBL/GenBank/DDBJ databases">
        <title>Genomic Encyclopedia of Type Strains, Phase IV (KMG-IV): sequencing the most valuable type-strain genomes for metagenomic binning, comparative biology and taxonomic classification.</title>
        <authorList>
            <person name="Goeker M."/>
        </authorList>
    </citation>
    <scope>NUCLEOTIDE SEQUENCE [LARGE SCALE GENOMIC DNA]</scope>
    <source>
        <strain evidence="1 2">DSM 15505</strain>
    </source>
</reference>
<organism evidence="1 2">
    <name type="scientific">Halospina denitrificans</name>
    <dbReference type="NCBI Taxonomy" id="332522"/>
    <lineage>
        <taxon>Bacteria</taxon>
        <taxon>Pseudomonadati</taxon>
        <taxon>Pseudomonadota</taxon>
        <taxon>Gammaproteobacteria</taxon>
        <taxon>Halospina</taxon>
    </lineage>
</organism>
<dbReference type="Pfam" id="PF01987">
    <property type="entry name" value="AIM24"/>
    <property type="match status" value="1"/>
</dbReference>
<sequence length="230" mass="24880">METEIKGGKAFSYLNVNLAPGETIIAESGAMSSMAPDVELRAKTNGGFWRALLRKLFGGESFFISHYTNQSGGSRRITFVQSTPGQMQYLDLEQNDRFCLQPGALIASSEGVKLGLRWAGFISWLAREGLFKLVVSGKGRVWYGACGALVEKMIDGEYIVDTSHLVAYSPSLRLRMRRSGGEGGVTRVVGKGKLVVQTRSVRSISEWVNPNLPPGGAIGSAERSANSEQG</sequence>
<dbReference type="OrthoDB" id="9779518at2"/>
<dbReference type="NCBIfam" id="TIGR00266">
    <property type="entry name" value="TIGR00266 family protein"/>
    <property type="match status" value="1"/>
</dbReference>
<keyword evidence="2" id="KW-1185">Reference proteome</keyword>
<name>A0A4R7JZE2_9GAMM</name>
<evidence type="ECO:0000313" key="2">
    <source>
        <dbReference type="Proteomes" id="UP000295830"/>
    </source>
</evidence>
<dbReference type="InterPro" id="IPR016031">
    <property type="entry name" value="Trp_RNA-bd_attenuator-like_dom"/>
</dbReference>
<dbReference type="EMBL" id="SOAX01000001">
    <property type="protein sequence ID" value="TDT43912.1"/>
    <property type="molecule type" value="Genomic_DNA"/>
</dbReference>
<dbReference type="InterPro" id="IPR002838">
    <property type="entry name" value="AIM24"/>
</dbReference>
<protein>
    <submittedName>
        <fullName evidence="1">Uncharacterized protein (TIGR00266 family)</fullName>
    </submittedName>
</protein>
<dbReference type="PANTHER" id="PTHR43657:SF1">
    <property type="entry name" value="ALTERED INHERITANCE OF MITOCHONDRIA PROTEIN 24, MITOCHONDRIAL"/>
    <property type="match status" value="1"/>
</dbReference>
<dbReference type="Gene3D" id="3.60.160.10">
    <property type="entry name" value="Mitochondrial biogenesis AIM24"/>
    <property type="match status" value="1"/>
</dbReference>
<dbReference type="AlphaFoldDB" id="A0A4R7JZE2"/>
<dbReference type="Proteomes" id="UP000295830">
    <property type="component" value="Unassembled WGS sequence"/>
</dbReference>
<dbReference type="PANTHER" id="PTHR43657">
    <property type="entry name" value="TRYPTOPHAN RNA-BINDING ATTENUATOR PROTEIN-LIKE PROTEIN"/>
    <property type="match status" value="1"/>
</dbReference>
<gene>
    <name evidence="1" type="ORF">DES49_0011</name>
</gene>
<comment type="caution">
    <text evidence="1">The sequence shown here is derived from an EMBL/GenBank/DDBJ whole genome shotgun (WGS) entry which is preliminary data.</text>
</comment>
<evidence type="ECO:0000313" key="1">
    <source>
        <dbReference type="EMBL" id="TDT43912.1"/>
    </source>
</evidence>
<dbReference type="SUPFAM" id="SSF51219">
    <property type="entry name" value="TRAP-like"/>
    <property type="match status" value="1"/>
</dbReference>
<accession>A0A4R7JZE2</accession>
<dbReference type="RefSeq" id="WP_133734352.1">
    <property type="nucleotide sequence ID" value="NZ_SOAX01000001.1"/>
</dbReference>